<evidence type="ECO:0000256" key="1">
    <source>
        <dbReference type="SAM" id="Coils"/>
    </source>
</evidence>
<feature type="compositionally biased region" description="Polar residues" evidence="2">
    <location>
        <begin position="361"/>
        <end position="376"/>
    </location>
</feature>
<evidence type="ECO:0000313" key="4">
    <source>
        <dbReference type="Proteomes" id="UP000042958"/>
    </source>
</evidence>
<feature type="compositionally biased region" description="Polar residues" evidence="2">
    <location>
        <begin position="1"/>
        <end position="27"/>
    </location>
</feature>
<feature type="compositionally biased region" description="Basic residues" evidence="2">
    <location>
        <begin position="72"/>
        <end position="82"/>
    </location>
</feature>
<feature type="region of interest" description="Disordered" evidence="2">
    <location>
        <begin position="333"/>
        <end position="388"/>
    </location>
</feature>
<keyword evidence="4" id="KW-1185">Reference proteome</keyword>
<dbReference type="EMBL" id="CDHK01000002">
    <property type="protein sequence ID" value="CEJ56609.1"/>
    <property type="molecule type" value="Genomic_DNA"/>
</dbReference>
<dbReference type="AlphaFoldDB" id="A0A0F7TJ44"/>
<feature type="region of interest" description="Disordered" evidence="2">
    <location>
        <begin position="1"/>
        <end position="159"/>
    </location>
</feature>
<feature type="compositionally biased region" description="Polar residues" evidence="2">
    <location>
        <begin position="114"/>
        <end position="131"/>
    </location>
</feature>
<feature type="compositionally biased region" description="Basic and acidic residues" evidence="2">
    <location>
        <begin position="513"/>
        <end position="532"/>
    </location>
</feature>
<feature type="compositionally biased region" description="Low complexity" evidence="2">
    <location>
        <begin position="258"/>
        <end position="276"/>
    </location>
</feature>
<proteinExistence type="predicted"/>
<feature type="compositionally biased region" description="Polar residues" evidence="2">
    <location>
        <begin position="139"/>
        <end position="148"/>
    </location>
</feature>
<name>A0A0F7TJ44_PENBI</name>
<gene>
    <name evidence="3" type="ORF">PMG11_02811</name>
</gene>
<dbReference type="OrthoDB" id="5428925at2759"/>
<feature type="compositionally biased region" description="Basic and acidic residues" evidence="2">
    <location>
        <begin position="185"/>
        <end position="198"/>
    </location>
</feature>
<sequence>MSRTTTRSITSAGSESAPSPRLRSTSARGERPASNPASLSLDANHYDTALPPINFHQPPITHRRTGSTLKTVMRKIFNRKRQSQTDGVEESPHESYYNSPARSSGPIAGKSFLSVPTSTESKRSSPLSAENLQLAETHLSPTSATGGSLPSPGMGPRRRRATLPSVIFSDDESRYAVASAVSDPQEDRPFIPDQERQRSMLQARRRSRSIGTLQDLVNQRPMTPREWPTHTTSVPNSVADSKSPPLEGGSSVSDHSGRPSTGTTVTSVTRASAAPSIQESDPHADQISLPPNVGNLVRTMQQDDGLTIEQRLNTIEVKMIDLEFAIARMQSNSAADNLQDRDRSSSRRKEDSFPQVRSKPSYLSSNDCDESPTTVSILPTTRPTSTSTIRADTLNARTLRAAPSATSLSDFSGISIEQYSALVTLLRREQTARRNLESQVSSLKDDIRHIQRAALHSMEMGGTMYPIHSVDSQEFLRFRRALDESDSSPVRPDEKGNGAFETESDYDPFGPPKWERERDRERQREREREREPGYGGRRVVTAPMI</sequence>
<feature type="compositionally biased region" description="Polar residues" evidence="2">
    <location>
        <begin position="209"/>
        <end position="221"/>
    </location>
</feature>
<feature type="region of interest" description="Disordered" evidence="2">
    <location>
        <begin position="179"/>
        <end position="292"/>
    </location>
</feature>
<feature type="compositionally biased region" description="Low complexity" evidence="2">
    <location>
        <begin position="377"/>
        <end position="388"/>
    </location>
</feature>
<feature type="compositionally biased region" description="Polar residues" evidence="2">
    <location>
        <begin position="229"/>
        <end position="240"/>
    </location>
</feature>
<feature type="coiled-coil region" evidence="1">
    <location>
        <begin position="426"/>
        <end position="453"/>
    </location>
</feature>
<accession>A0A0F7TJ44</accession>
<feature type="compositionally biased region" description="Basic and acidic residues" evidence="2">
    <location>
        <begin position="338"/>
        <end position="352"/>
    </location>
</feature>
<feature type="region of interest" description="Disordered" evidence="2">
    <location>
        <begin position="483"/>
        <end position="545"/>
    </location>
</feature>
<protein>
    <submittedName>
        <fullName evidence="3">Uncharacterized protein</fullName>
    </submittedName>
</protein>
<keyword evidence="1" id="KW-0175">Coiled coil</keyword>
<dbReference type="Proteomes" id="UP000042958">
    <property type="component" value="Unassembled WGS sequence"/>
</dbReference>
<evidence type="ECO:0000313" key="3">
    <source>
        <dbReference type="EMBL" id="CEJ56609.1"/>
    </source>
</evidence>
<evidence type="ECO:0000256" key="2">
    <source>
        <dbReference type="SAM" id="MobiDB-lite"/>
    </source>
</evidence>
<reference evidence="4" key="1">
    <citation type="journal article" date="2015" name="Genome Announc.">
        <title>Draft genome sequence of the fungus Penicillium brasilianum MG11.</title>
        <authorList>
            <person name="Horn F."/>
            <person name="Linde J."/>
            <person name="Mattern D.J."/>
            <person name="Walther G."/>
            <person name="Guthke R."/>
            <person name="Brakhage A.A."/>
            <person name="Valiante V."/>
        </authorList>
    </citation>
    <scope>NUCLEOTIDE SEQUENCE [LARGE SCALE GENOMIC DNA]</scope>
    <source>
        <strain evidence="4">MG11</strain>
    </source>
</reference>
<organism evidence="3 4">
    <name type="scientific">Penicillium brasilianum</name>
    <dbReference type="NCBI Taxonomy" id="104259"/>
    <lineage>
        <taxon>Eukaryota</taxon>
        <taxon>Fungi</taxon>
        <taxon>Dikarya</taxon>
        <taxon>Ascomycota</taxon>
        <taxon>Pezizomycotina</taxon>
        <taxon>Eurotiomycetes</taxon>
        <taxon>Eurotiomycetidae</taxon>
        <taxon>Eurotiales</taxon>
        <taxon>Aspergillaceae</taxon>
        <taxon>Penicillium</taxon>
    </lineage>
</organism>
<dbReference type="STRING" id="104259.A0A0F7TJ44"/>